<evidence type="ECO:0000256" key="3">
    <source>
        <dbReference type="ARBA" id="ARBA00023237"/>
    </source>
</evidence>
<gene>
    <name evidence="8" type="ORF">MBEBAB_1341</name>
</gene>
<dbReference type="PANTHER" id="PTHR40980:SF5">
    <property type="entry name" value="TONB-DEPENDENT RECEPTOR"/>
    <property type="match status" value="1"/>
</dbReference>
<dbReference type="PANTHER" id="PTHR40980">
    <property type="entry name" value="PLUG DOMAIN-CONTAINING PROTEIN"/>
    <property type="match status" value="1"/>
</dbReference>
<evidence type="ECO:0000256" key="1">
    <source>
        <dbReference type="ARBA" id="ARBA00004442"/>
    </source>
</evidence>
<sequence>MTRIIHTLSGLLLATTALAAPHVALAQVAETEQPEVTSVEEIVVLGRYIPEPMRATSEISAFVTAEDLERTGDSNAADALVRVAGLTVAENRFVYVRGLGERYSAARLNGSPLPSPEPLQRVVPLDLFPASILRSVAVQKTYSPNYPGEFGGGIIDLYTVATPDVPFFNFGVSMGGNTETTLQDGLIYYGSRSDFTGFDDGTRDLPGRLRAAMATGNRVVQGANFTAEEIQRIGWDFVNAPLNLLQMEDNIQPDFGFDVSAGRSFDMDSGARFGVIGVLGYSNEWRTQNGVQGEGRVDVDTLSATRQYDFMSTDNNIGWDGLLGLSFETADHLIQWTNLYVRRTTKETRSREASTSTRRATIWFAMTTPPGTCAPCTPSWPVSTPSGDLGVNWRGAWARSTRDAPYEKTIRYSIGDDGVAFHEGQRNSTSFSELTDDVVSGGIDLSYDVALSNLRDMTFTVGAETYENTREAEQRIFSFQGSGLSPEFQRQRVDFFFADFNQGPGLIRLVETTGGGGAAAYDAELTVNAAYAQVEADILPLVSGSVGVRYEEAEQTVVSRDLFGGVTPFQPTVLENEYWLPAATLTWNFAEDMQFRFGASQTIGRPQFRELAPQQYLDPDSDRLFIGNPFLTDSELLNLDLRYEWYFQRDQYVTAGLFYKDIDRPVESVINDTGSVTQQTYLNAPGAELWGIELDVKKYFDSPMTGAFWDGKRWLVQANYTYVQSELRVGADDEVFPLSGNGTSQPATNFFTDGARLQGQSEHLANLQFGWEDDIVGSQATILVNYASERSSARGRPGEPDLIQEPGVMLDFVYRRDFGAFGRDFSFGLELRNLLNTEFQEYQELGQRVDINRYDLGASGSISLSTSF</sequence>
<evidence type="ECO:0000313" key="8">
    <source>
        <dbReference type="EMBL" id="GAD59091.1"/>
    </source>
</evidence>
<comment type="similarity">
    <text evidence="4">Belongs to the TonB-dependent receptor family.</text>
</comment>
<dbReference type="Proteomes" id="UP000016569">
    <property type="component" value="Unassembled WGS sequence"/>
</dbReference>
<feature type="chain" id="PRO_5034482094" evidence="5">
    <location>
        <begin position="20"/>
        <end position="868"/>
    </location>
</feature>
<dbReference type="InterPro" id="IPR000531">
    <property type="entry name" value="Beta-barrel_TonB"/>
</dbReference>
<evidence type="ECO:0000313" key="9">
    <source>
        <dbReference type="Proteomes" id="UP000016569"/>
    </source>
</evidence>
<name>A0A8E0KIZ9_9CAUL</name>
<dbReference type="Pfam" id="PF00593">
    <property type="entry name" value="TonB_dep_Rec_b-barrel"/>
    <property type="match status" value="1"/>
</dbReference>
<evidence type="ECO:0000259" key="6">
    <source>
        <dbReference type="Pfam" id="PF00593"/>
    </source>
</evidence>
<reference evidence="9" key="1">
    <citation type="journal article" date="2013" name="Genome Announc.">
        <title>Draft Genome Sequence of the Dimorphic Prosthecate Bacterium Brevundimonas abyssalis TAR-001T.</title>
        <authorList>
            <person name="Tsubouchi T."/>
            <person name="Nishi S."/>
            <person name="Usui K."/>
            <person name="Shimane Y."/>
            <person name="Takaki Y."/>
            <person name="Maruyama T."/>
            <person name="Hatada Y."/>
        </authorList>
    </citation>
    <scope>NUCLEOTIDE SEQUENCE [LARGE SCALE GENOMIC DNA]</scope>
    <source>
        <strain evidence="9">TAR-001</strain>
    </source>
</reference>
<evidence type="ECO:0000256" key="4">
    <source>
        <dbReference type="RuleBase" id="RU003357"/>
    </source>
</evidence>
<dbReference type="EMBL" id="BATC01000018">
    <property type="protein sequence ID" value="GAD59091.1"/>
    <property type="molecule type" value="Genomic_DNA"/>
</dbReference>
<dbReference type="SUPFAM" id="SSF56935">
    <property type="entry name" value="Porins"/>
    <property type="match status" value="1"/>
</dbReference>
<dbReference type="InterPro" id="IPR012910">
    <property type="entry name" value="Plug_dom"/>
</dbReference>
<keyword evidence="3" id="KW-0998">Cell outer membrane</keyword>
<comment type="subcellular location">
    <subcellularLocation>
        <location evidence="1 4">Cell outer membrane</location>
    </subcellularLocation>
</comment>
<accession>A0A8E0KIZ9</accession>
<keyword evidence="2 4" id="KW-0472">Membrane</keyword>
<evidence type="ECO:0000256" key="2">
    <source>
        <dbReference type="ARBA" id="ARBA00023136"/>
    </source>
</evidence>
<feature type="signal peptide" evidence="5">
    <location>
        <begin position="1"/>
        <end position="19"/>
    </location>
</feature>
<dbReference type="Gene3D" id="2.170.130.10">
    <property type="entry name" value="TonB-dependent receptor, plug domain"/>
    <property type="match status" value="1"/>
</dbReference>
<keyword evidence="8" id="KW-0675">Receptor</keyword>
<dbReference type="InterPro" id="IPR036942">
    <property type="entry name" value="Beta-barrel_TonB_sf"/>
</dbReference>
<dbReference type="Gene3D" id="2.40.170.20">
    <property type="entry name" value="TonB-dependent receptor, beta-barrel domain"/>
    <property type="match status" value="1"/>
</dbReference>
<feature type="domain" description="TonB-dependent receptor-like beta-barrel" evidence="6">
    <location>
        <begin position="394"/>
        <end position="795"/>
    </location>
</feature>
<keyword evidence="9" id="KW-1185">Reference proteome</keyword>
<organism evidence="8 9">
    <name type="scientific">Brevundimonas abyssalis TAR-001</name>
    <dbReference type="NCBI Taxonomy" id="1391729"/>
    <lineage>
        <taxon>Bacteria</taxon>
        <taxon>Pseudomonadati</taxon>
        <taxon>Pseudomonadota</taxon>
        <taxon>Alphaproteobacteria</taxon>
        <taxon>Caulobacterales</taxon>
        <taxon>Caulobacteraceae</taxon>
        <taxon>Brevundimonas</taxon>
    </lineage>
</organism>
<keyword evidence="5" id="KW-0732">Signal</keyword>
<feature type="domain" description="TonB-dependent receptor plug" evidence="7">
    <location>
        <begin position="55"/>
        <end position="152"/>
    </location>
</feature>
<dbReference type="Pfam" id="PF07715">
    <property type="entry name" value="Plug"/>
    <property type="match status" value="1"/>
</dbReference>
<dbReference type="AlphaFoldDB" id="A0A8E0KIZ9"/>
<protein>
    <submittedName>
        <fullName evidence="8">TonB-dependent receptor</fullName>
    </submittedName>
</protein>
<dbReference type="GO" id="GO:0009279">
    <property type="term" value="C:cell outer membrane"/>
    <property type="evidence" value="ECO:0007669"/>
    <property type="project" value="UniProtKB-SubCell"/>
</dbReference>
<evidence type="ECO:0000259" key="7">
    <source>
        <dbReference type="Pfam" id="PF07715"/>
    </source>
</evidence>
<comment type="caution">
    <text evidence="8">The sequence shown here is derived from an EMBL/GenBank/DDBJ whole genome shotgun (WGS) entry which is preliminary data.</text>
</comment>
<dbReference type="InterPro" id="IPR037066">
    <property type="entry name" value="Plug_dom_sf"/>
</dbReference>
<evidence type="ECO:0000256" key="5">
    <source>
        <dbReference type="SAM" id="SignalP"/>
    </source>
</evidence>
<keyword evidence="4" id="KW-0798">TonB box</keyword>
<proteinExistence type="inferred from homology"/>